<evidence type="ECO:0000256" key="1">
    <source>
        <dbReference type="PROSITE-ProRule" id="PRU00087"/>
    </source>
</evidence>
<protein>
    <submittedName>
        <fullName evidence="2">Uncharacterized protein</fullName>
    </submittedName>
</protein>
<name>D8LJ62_ECTSI</name>
<dbReference type="EMBL" id="FN649740">
    <property type="protein sequence ID" value="CBN76946.1"/>
    <property type="molecule type" value="Genomic_DNA"/>
</dbReference>
<dbReference type="Gene3D" id="2.60.40.10">
    <property type="entry name" value="Immunoglobulins"/>
    <property type="match status" value="1"/>
</dbReference>
<dbReference type="InterPro" id="IPR014756">
    <property type="entry name" value="Ig_E-set"/>
</dbReference>
<dbReference type="InterPro" id="IPR017868">
    <property type="entry name" value="Filamin/ABP280_repeat-like"/>
</dbReference>
<keyword evidence="3" id="KW-1185">Reference proteome</keyword>
<dbReference type="PROSITE" id="PS50194">
    <property type="entry name" value="FILAMIN_REPEAT"/>
    <property type="match status" value="1"/>
</dbReference>
<dbReference type="InParanoid" id="D8LJ62"/>
<sequence length="634" mass="69368">MVSVSRPGTAVFYLAAVTVGTAANQGGPELNFRQHEHQPPASPMLPPFLEGQPERWQARFYGPDVRVAPHTAAGPGLRSASTGVPASFTIRLAGVDASGARPEQQGEKNPDWDYNVDKKRFIYVWVASEDNVFVAGVRNNGNGTLTAAYESSFPGDYLVHVEDVNLKVQDHFGRGRPIIGSPFSLTVSGDPAVDVDALPVCGGEGEEEDLASSYWRTGSWVSSNIAARNHGVLRDGWVFQPKTCVYEAFSYDDLMLLAGLDEPAWLLALGNSILRGIFLTILDMALAQGQKDEFSTSVVKKCWGFIDIRIGNLRISYQDLRLYTVSSVDDATVCNDEKLASGSTAAYVSSAELFLQDTIFRENKPWPSVIWAPSNMIDSDEAPNLQISVLMDALPSSWRGTLVMLDQLYGYGYGWNTGNPTLATLSGVKPVNEFSPATRDSGLERMERYRQRDPRVTFMSAFPMYQGRLFENEESRIGERCYGCSIHYHYVSDDPNSPEAYGGAKMVHSAVTEMLANVLITRAVGTKAALRERAGTHSSDVTSTAEERQADTRTFELCTDCPATLIPLHVKPSPLLKCDTVSALPGNATVGKAWDDERCPDWCMAREPDRQASKGTGLVDVRVCETTSTGKDHG</sequence>
<dbReference type="AlphaFoldDB" id="D8LJ62"/>
<organism evidence="2 3">
    <name type="scientific">Ectocarpus siliculosus</name>
    <name type="common">Brown alga</name>
    <name type="synonym">Conferva siliculosa</name>
    <dbReference type="NCBI Taxonomy" id="2880"/>
    <lineage>
        <taxon>Eukaryota</taxon>
        <taxon>Sar</taxon>
        <taxon>Stramenopiles</taxon>
        <taxon>Ochrophyta</taxon>
        <taxon>PX clade</taxon>
        <taxon>Phaeophyceae</taxon>
        <taxon>Ectocarpales</taxon>
        <taxon>Ectocarpaceae</taxon>
        <taxon>Ectocarpus</taxon>
    </lineage>
</organism>
<dbReference type="eggNOG" id="ENOG502SCI8">
    <property type="taxonomic scope" value="Eukaryota"/>
</dbReference>
<dbReference type="SUPFAM" id="SSF81296">
    <property type="entry name" value="E set domains"/>
    <property type="match status" value="1"/>
</dbReference>
<feature type="repeat" description="Filamin" evidence="1">
    <location>
        <begin position="62"/>
        <end position="187"/>
    </location>
</feature>
<accession>D8LJ62</accession>
<dbReference type="EMBL" id="FN648420">
    <property type="protein sequence ID" value="CBN76946.1"/>
    <property type="molecule type" value="Genomic_DNA"/>
</dbReference>
<evidence type="ECO:0000313" key="3">
    <source>
        <dbReference type="Proteomes" id="UP000002630"/>
    </source>
</evidence>
<dbReference type="Proteomes" id="UP000002630">
    <property type="component" value="Linkage Group LG15"/>
</dbReference>
<proteinExistence type="predicted"/>
<gene>
    <name evidence="2" type="ORF">Esi_0024_0082</name>
</gene>
<dbReference type="InterPro" id="IPR013783">
    <property type="entry name" value="Ig-like_fold"/>
</dbReference>
<evidence type="ECO:0000313" key="2">
    <source>
        <dbReference type="EMBL" id="CBN76946.1"/>
    </source>
</evidence>
<dbReference type="OrthoDB" id="2525164at2759"/>
<reference evidence="2 3" key="1">
    <citation type="journal article" date="2010" name="Nature">
        <title>The Ectocarpus genome and the independent evolution of multicellularity in brown algae.</title>
        <authorList>
            <person name="Cock J.M."/>
            <person name="Sterck L."/>
            <person name="Rouze P."/>
            <person name="Scornet D."/>
            <person name="Allen A.E."/>
            <person name="Amoutzias G."/>
            <person name="Anthouard V."/>
            <person name="Artiguenave F."/>
            <person name="Aury J.M."/>
            <person name="Badger J.H."/>
            <person name="Beszteri B."/>
            <person name="Billiau K."/>
            <person name="Bonnet E."/>
            <person name="Bothwell J.H."/>
            <person name="Bowler C."/>
            <person name="Boyen C."/>
            <person name="Brownlee C."/>
            <person name="Carrano C.J."/>
            <person name="Charrier B."/>
            <person name="Cho G.Y."/>
            <person name="Coelho S.M."/>
            <person name="Collen J."/>
            <person name="Corre E."/>
            <person name="Da Silva C."/>
            <person name="Delage L."/>
            <person name="Delaroque N."/>
            <person name="Dittami S.M."/>
            <person name="Doulbeau S."/>
            <person name="Elias M."/>
            <person name="Farnham G."/>
            <person name="Gachon C.M."/>
            <person name="Gschloessl B."/>
            <person name="Heesch S."/>
            <person name="Jabbari K."/>
            <person name="Jubin C."/>
            <person name="Kawai H."/>
            <person name="Kimura K."/>
            <person name="Kloareg B."/>
            <person name="Kupper F.C."/>
            <person name="Lang D."/>
            <person name="Le Bail A."/>
            <person name="Leblanc C."/>
            <person name="Lerouge P."/>
            <person name="Lohr M."/>
            <person name="Lopez P.J."/>
            <person name="Martens C."/>
            <person name="Maumus F."/>
            <person name="Michel G."/>
            <person name="Miranda-Saavedra D."/>
            <person name="Morales J."/>
            <person name="Moreau H."/>
            <person name="Motomura T."/>
            <person name="Nagasato C."/>
            <person name="Napoli C.A."/>
            <person name="Nelson D.R."/>
            <person name="Nyvall-Collen P."/>
            <person name="Peters A.F."/>
            <person name="Pommier C."/>
            <person name="Potin P."/>
            <person name="Poulain J."/>
            <person name="Quesneville H."/>
            <person name="Read B."/>
            <person name="Rensing S.A."/>
            <person name="Ritter A."/>
            <person name="Rousvoal S."/>
            <person name="Samanta M."/>
            <person name="Samson G."/>
            <person name="Schroeder D.C."/>
            <person name="Segurens B."/>
            <person name="Strittmatter M."/>
            <person name="Tonon T."/>
            <person name="Tregear J.W."/>
            <person name="Valentin K."/>
            <person name="von Dassow P."/>
            <person name="Yamagishi T."/>
            <person name="Van de Peer Y."/>
            <person name="Wincker P."/>
        </authorList>
    </citation>
    <scope>NUCLEOTIDE SEQUENCE [LARGE SCALE GENOMIC DNA]</scope>
    <source>
        <strain evidence="3">Ec32 / CCAP1310/4</strain>
    </source>
</reference>